<dbReference type="GO" id="GO:0043565">
    <property type="term" value="F:sequence-specific DNA binding"/>
    <property type="evidence" value="ECO:0007669"/>
    <property type="project" value="TreeGrafter"/>
</dbReference>
<dbReference type="InterPro" id="IPR005119">
    <property type="entry name" value="LysR_subst-bd"/>
</dbReference>
<dbReference type="Pfam" id="PF00126">
    <property type="entry name" value="HTH_1"/>
    <property type="match status" value="1"/>
</dbReference>
<name>A0A1I6VYP0_9RHOB</name>
<dbReference type="OrthoDB" id="9813056at2"/>
<dbReference type="Pfam" id="PF03466">
    <property type="entry name" value="LysR_substrate"/>
    <property type="match status" value="1"/>
</dbReference>
<feature type="domain" description="HTH lysR-type" evidence="5">
    <location>
        <begin position="6"/>
        <end position="63"/>
    </location>
</feature>
<dbReference type="PRINTS" id="PR00039">
    <property type="entry name" value="HTHLYSR"/>
</dbReference>
<dbReference type="Gene3D" id="3.40.190.10">
    <property type="entry name" value="Periplasmic binding protein-like II"/>
    <property type="match status" value="2"/>
</dbReference>
<dbReference type="PANTHER" id="PTHR30537">
    <property type="entry name" value="HTH-TYPE TRANSCRIPTIONAL REGULATOR"/>
    <property type="match status" value="1"/>
</dbReference>
<protein>
    <submittedName>
        <fullName evidence="6">LysR family transcriptional regulator, glycine cleavage system transcriptional activator</fullName>
    </submittedName>
</protein>
<dbReference type="GO" id="GO:0003700">
    <property type="term" value="F:DNA-binding transcription factor activity"/>
    <property type="evidence" value="ECO:0007669"/>
    <property type="project" value="InterPro"/>
</dbReference>
<dbReference type="InterPro" id="IPR036388">
    <property type="entry name" value="WH-like_DNA-bd_sf"/>
</dbReference>
<evidence type="ECO:0000313" key="7">
    <source>
        <dbReference type="Proteomes" id="UP000199392"/>
    </source>
</evidence>
<keyword evidence="4" id="KW-0804">Transcription</keyword>
<evidence type="ECO:0000313" key="6">
    <source>
        <dbReference type="EMBL" id="SFT18848.1"/>
    </source>
</evidence>
<evidence type="ECO:0000256" key="3">
    <source>
        <dbReference type="ARBA" id="ARBA00023125"/>
    </source>
</evidence>
<dbReference type="SUPFAM" id="SSF53850">
    <property type="entry name" value="Periplasmic binding protein-like II"/>
    <property type="match status" value="1"/>
</dbReference>
<dbReference type="Proteomes" id="UP000199392">
    <property type="component" value="Unassembled WGS sequence"/>
</dbReference>
<gene>
    <name evidence="6" type="ORF">SAMN04488050_113198</name>
</gene>
<dbReference type="InterPro" id="IPR058163">
    <property type="entry name" value="LysR-type_TF_proteobact-type"/>
</dbReference>
<keyword evidence="7" id="KW-1185">Reference proteome</keyword>
<organism evidence="6 7">
    <name type="scientific">Alloyangia pacifica</name>
    <dbReference type="NCBI Taxonomy" id="311180"/>
    <lineage>
        <taxon>Bacteria</taxon>
        <taxon>Pseudomonadati</taxon>
        <taxon>Pseudomonadota</taxon>
        <taxon>Alphaproteobacteria</taxon>
        <taxon>Rhodobacterales</taxon>
        <taxon>Roseobacteraceae</taxon>
        <taxon>Alloyangia</taxon>
    </lineage>
</organism>
<dbReference type="Gene3D" id="1.10.10.10">
    <property type="entry name" value="Winged helix-like DNA-binding domain superfamily/Winged helix DNA-binding domain"/>
    <property type="match status" value="1"/>
</dbReference>
<dbReference type="SUPFAM" id="SSF46785">
    <property type="entry name" value="Winged helix' DNA-binding domain"/>
    <property type="match status" value="1"/>
</dbReference>
<dbReference type="STRING" id="311180.SAMN04488050_113198"/>
<evidence type="ECO:0000256" key="4">
    <source>
        <dbReference type="ARBA" id="ARBA00023163"/>
    </source>
</evidence>
<sequence>MPRSLPPVAWFRAFEASARHLSFTAAADELGMTQSAVSQQIKALETRFGTELFTRKPRGLALTDAARKLMPQVGSALEMLQAATLALDGPPEAELLTVASSVSVASWVIAPHLRDFHRRHPQVRIRFASAIWPDDFQSAMADVEIRFGSQRQVGQSALPLEPSELVALKSPMLEGKLEDLPLIESVGTSVGWDAFGAAHGLGALRPRLYVDSYGMALQLAAGGSGVALVTALLGRDAVASGQLVPAHPGSLAPREGYYIAVRDTVPAARAFADWLDARLKQG</sequence>
<accession>A0A1I6VYP0</accession>
<comment type="similarity">
    <text evidence="1">Belongs to the LysR transcriptional regulatory family.</text>
</comment>
<reference evidence="7" key="1">
    <citation type="submission" date="2016-10" db="EMBL/GenBank/DDBJ databases">
        <authorList>
            <person name="Varghese N."/>
            <person name="Submissions S."/>
        </authorList>
    </citation>
    <scope>NUCLEOTIDE SEQUENCE [LARGE SCALE GENOMIC DNA]</scope>
    <source>
        <strain evidence="7">DSM 26894</strain>
    </source>
</reference>
<keyword evidence="2" id="KW-0805">Transcription regulation</keyword>
<dbReference type="AlphaFoldDB" id="A0A1I6VYP0"/>
<evidence type="ECO:0000256" key="2">
    <source>
        <dbReference type="ARBA" id="ARBA00023015"/>
    </source>
</evidence>
<dbReference type="EMBL" id="FOZW01000013">
    <property type="protein sequence ID" value="SFT18848.1"/>
    <property type="molecule type" value="Genomic_DNA"/>
</dbReference>
<dbReference type="GO" id="GO:0006351">
    <property type="term" value="P:DNA-templated transcription"/>
    <property type="evidence" value="ECO:0007669"/>
    <property type="project" value="TreeGrafter"/>
</dbReference>
<proteinExistence type="inferred from homology"/>
<evidence type="ECO:0000259" key="5">
    <source>
        <dbReference type="PROSITE" id="PS50931"/>
    </source>
</evidence>
<keyword evidence="3" id="KW-0238">DNA-binding</keyword>
<dbReference type="PANTHER" id="PTHR30537:SF26">
    <property type="entry name" value="GLYCINE CLEAVAGE SYSTEM TRANSCRIPTIONAL ACTIVATOR"/>
    <property type="match status" value="1"/>
</dbReference>
<evidence type="ECO:0000256" key="1">
    <source>
        <dbReference type="ARBA" id="ARBA00009437"/>
    </source>
</evidence>
<dbReference type="FunFam" id="1.10.10.10:FF:000001">
    <property type="entry name" value="LysR family transcriptional regulator"/>
    <property type="match status" value="1"/>
</dbReference>
<dbReference type="InterPro" id="IPR000847">
    <property type="entry name" value="LysR_HTH_N"/>
</dbReference>
<dbReference type="PROSITE" id="PS50931">
    <property type="entry name" value="HTH_LYSR"/>
    <property type="match status" value="1"/>
</dbReference>
<dbReference type="RefSeq" id="WP_092428865.1">
    <property type="nucleotide sequence ID" value="NZ_FNCL01000013.1"/>
</dbReference>
<dbReference type="InterPro" id="IPR036390">
    <property type="entry name" value="WH_DNA-bd_sf"/>
</dbReference>